<evidence type="ECO:0000259" key="1">
    <source>
        <dbReference type="Pfam" id="PF18735"/>
    </source>
</evidence>
<accession>A0A480A7G5</accession>
<reference evidence="3" key="1">
    <citation type="submission" date="2019-02" db="EMBL/GenBank/DDBJ databases">
        <title>Draft genome sequence of Dolichospermum planctonicum NIES-80.</title>
        <authorList>
            <person name="Yamaguchi H."/>
            <person name="Suzuki S."/>
            <person name="Kawachi M."/>
        </authorList>
    </citation>
    <scope>NUCLEOTIDE SEQUENCE [LARGE SCALE GENOMIC DNA]</scope>
    <source>
        <strain evidence="3">NIES-80</strain>
    </source>
</reference>
<feature type="domain" description="RiboL-PSP-HEPN" evidence="1">
    <location>
        <begin position="15"/>
        <end position="215"/>
    </location>
</feature>
<organism evidence="2 3">
    <name type="scientific">Dolichospermum planctonicum</name>
    <dbReference type="NCBI Taxonomy" id="136072"/>
    <lineage>
        <taxon>Bacteria</taxon>
        <taxon>Bacillati</taxon>
        <taxon>Cyanobacteriota</taxon>
        <taxon>Cyanophyceae</taxon>
        <taxon>Nostocales</taxon>
        <taxon>Aphanizomenonaceae</taxon>
        <taxon>Dolichospermum</taxon>
    </lineage>
</organism>
<dbReference type="RefSeq" id="WP_137906757.1">
    <property type="nucleotide sequence ID" value="NZ_BJCF01000004.1"/>
</dbReference>
<evidence type="ECO:0000313" key="2">
    <source>
        <dbReference type="EMBL" id="GCL40985.1"/>
    </source>
</evidence>
<evidence type="ECO:0000313" key="3">
    <source>
        <dbReference type="Proteomes" id="UP000299367"/>
    </source>
</evidence>
<dbReference type="InterPro" id="IPR041519">
    <property type="entry name" value="HEPN_RiboL-PSP"/>
</dbReference>
<dbReference type="Pfam" id="PF18735">
    <property type="entry name" value="HEPN_RiboL-PSP"/>
    <property type="match status" value="1"/>
</dbReference>
<comment type="caution">
    <text evidence="2">The sequence shown here is derived from an EMBL/GenBank/DDBJ whole genome shotgun (WGS) entry which is preliminary data.</text>
</comment>
<dbReference type="AlphaFoldDB" id="A0A480A7G5"/>
<proteinExistence type="predicted"/>
<gene>
    <name evidence="2" type="ORF">NIES80_06760</name>
</gene>
<dbReference type="Proteomes" id="UP000299367">
    <property type="component" value="Unassembled WGS sequence"/>
</dbReference>
<protein>
    <recommendedName>
        <fullName evidence="1">RiboL-PSP-HEPN domain-containing protein</fullName>
    </recommendedName>
</protein>
<sequence length="225" mass="26780">MTNQITLLEQKIMSDIEERRELMSRLRLLYVRYGFSQRDEELFLYHSIPIIYSIWEGFIQTAFKTYVQELNKLELSIDDVCNPILIYHIESTFPQFKQYPDADKFHKKVNFFNKLGMFYKTNHLEIDPKKFNTESNVRFDVLNRILSDFNIEKIPEYPEPGSGYSLVKELDKFLLDKRNTIAHGQEGAILVTREDLERAIKVVDKLMDLVFERIKTGFIEKSYLK</sequence>
<name>A0A480A7G5_9CYAN</name>
<dbReference type="EMBL" id="BJCF01000004">
    <property type="protein sequence ID" value="GCL40985.1"/>
    <property type="molecule type" value="Genomic_DNA"/>
</dbReference>
<dbReference type="OrthoDB" id="1551032at2"/>